<dbReference type="EMBL" id="JAIWYP010000003">
    <property type="protein sequence ID" value="KAH3847960.1"/>
    <property type="molecule type" value="Genomic_DNA"/>
</dbReference>
<proteinExistence type="predicted"/>
<reference evidence="3" key="1">
    <citation type="journal article" date="2019" name="bioRxiv">
        <title>The Genome of the Zebra Mussel, Dreissena polymorpha: A Resource for Invasive Species Research.</title>
        <authorList>
            <person name="McCartney M.A."/>
            <person name="Auch B."/>
            <person name="Kono T."/>
            <person name="Mallez S."/>
            <person name="Zhang Y."/>
            <person name="Obille A."/>
            <person name="Becker A."/>
            <person name="Abrahante J.E."/>
            <person name="Garbe J."/>
            <person name="Badalamenti J.P."/>
            <person name="Herman A."/>
            <person name="Mangelson H."/>
            <person name="Liachko I."/>
            <person name="Sullivan S."/>
            <person name="Sone E.D."/>
            <person name="Koren S."/>
            <person name="Silverstein K.A.T."/>
            <person name="Beckman K.B."/>
            <person name="Gohl D.M."/>
        </authorList>
    </citation>
    <scope>NUCLEOTIDE SEQUENCE</scope>
    <source>
        <strain evidence="3">Duluth1</strain>
        <tissue evidence="3">Whole animal</tissue>
    </source>
</reference>
<dbReference type="InterPro" id="IPR043472">
    <property type="entry name" value="Macro_dom-like"/>
</dbReference>
<comment type="caution">
    <text evidence="3">The sequence shown here is derived from an EMBL/GenBank/DDBJ whole genome shotgun (WGS) entry which is preliminary data.</text>
</comment>
<feature type="compositionally biased region" description="Basic and acidic residues" evidence="1">
    <location>
        <begin position="422"/>
        <end position="434"/>
    </location>
</feature>
<dbReference type="GO" id="GO:0140291">
    <property type="term" value="P:peptidyl-glutamate ADP-deribosylation"/>
    <property type="evidence" value="ECO:0007669"/>
    <property type="project" value="TreeGrafter"/>
</dbReference>
<dbReference type="GO" id="GO:0140293">
    <property type="term" value="F:ADP-ribosylglutamate hydrolase activity"/>
    <property type="evidence" value="ECO:0007669"/>
    <property type="project" value="TreeGrafter"/>
</dbReference>
<evidence type="ECO:0000259" key="2">
    <source>
        <dbReference type="PROSITE" id="PS51154"/>
    </source>
</evidence>
<dbReference type="PANTHER" id="PTHR11106:SF27">
    <property type="entry name" value="MACRO DOMAIN-CONTAINING PROTEIN"/>
    <property type="match status" value="1"/>
</dbReference>
<sequence length="434" mass="48692">MGNSNKKMKSSSKKTVSNSNNMTIQEIKEKYLNMPLDEKRTKYKCKKYVTVNEIKPWQEHGLAVIEKYPAKDVAPKYEVDDELNKKISLWTGDITTLEIDAIINAANKSLLGGGGVDGCIHRMAGSYLYDECVTLNGCSTEDAKLSGGYRLPAKYVIHTVGPIGEQEAKLSSCYNRCLDIAMETDNIKTIAFPCISTGIYGYDIEKATPVVMRTVREWLKKPENSEKIERIIFCVFLKGDVAVYEENLLQYFPVETVEENKIRETNTQTKKKNKTKTKTPQQGNNTTSNGNTGFKRNPGTDDEEDKELSSNTDDSKINKVEAQKENESKQTGMQGRTHDTAKTGTDEKRNQSEQLKTLSAPNNKNTANEKSITANSPSKQHETEDYQKKEHENKHHDESTLASQDADHNKQTEIAEINEGDNADKSGDVPPEKK</sequence>
<dbReference type="CDD" id="cd02908">
    <property type="entry name" value="Macro_OAADPr_deacetylase"/>
    <property type="match status" value="1"/>
</dbReference>
<feature type="compositionally biased region" description="Basic and acidic residues" evidence="1">
    <location>
        <begin position="379"/>
        <end position="413"/>
    </location>
</feature>
<feature type="region of interest" description="Disordered" evidence="1">
    <location>
        <begin position="263"/>
        <end position="434"/>
    </location>
</feature>
<dbReference type="Gene3D" id="3.40.220.10">
    <property type="entry name" value="Leucine Aminopeptidase, subunit E, domain 1"/>
    <property type="match status" value="1"/>
</dbReference>
<accession>A0A9D4KXZ7</accession>
<dbReference type="PROSITE" id="PS51154">
    <property type="entry name" value="MACRO"/>
    <property type="match status" value="1"/>
</dbReference>
<dbReference type="SUPFAM" id="SSF52949">
    <property type="entry name" value="Macro domain-like"/>
    <property type="match status" value="1"/>
</dbReference>
<dbReference type="Pfam" id="PF01661">
    <property type="entry name" value="Macro"/>
    <property type="match status" value="1"/>
</dbReference>
<protein>
    <recommendedName>
        <fullName evidence="2">Macro domain-containing protein</fullName>
    </recommendedName>
</protein>
<dbReference type="SMART" id="SM00506">
    <property type="entry name" value="A1pp"/>
    <property type="match status" value="1"/>
</dbReference>
<dbReference type="Proteomes" id="UP000828390">
    <property type="component" value="Unassembled WGS sequence"/>
</dbReference>
<dbReference type="PANTHER" id="PTHR11106">
    <property type="entry name" value="GANGLIOSIDE INDUCED DIFFERENTIATION ASSOCIATED PROTEIN 2-RELATED"/>
    <property type="match status" value="1"/>
</dbReference>
<feature type="compositionally biased region" description="Low complexity" evidence="1">
    <location>
        <begin position="278"/>
        <end position="293"/>
    </location>
</feature>
<evidence type="ECO:0000313" key="3">
    <source>
        <dbReference type="EMBL" id="KAH3847960.1"/>
    </source>
</evidence>
<dbReference type="InterPro" id="IPR002589">
    <property type="entry name" value="Macro_dom"/>
</dbReference>
<reference evidence="3" key="2">
    <citation type="submission" date="2020-11" db="EMBL/GenBank/DDBJ databases">
        <authorList>
            <person name="McCartney M.A."/>
            <person name="Auch B."/>
            <person name="Kono T."/>
            <person name="Mallez S."/>
            <person name="Becker A."/>
            <person name="Gohl D.M."/>
            <person name="Silverstein K.A.T."/>
            <person name="Koren S."/>
            <person name="Bechman K.B."/>
            <person name="Herman A."/>
            <person name="Abrahante J.E."/>
            <person name="Garbe J."/>
        </authorList>
    </citation>
    <scope>NUCLEOTIDE SEQUENCE</scope>
    <source>
        <strain evidence="3">Duluth1</strain>
        <tissue evidence="3">Whole animal</tissue>
    </source>
</reference>
<keyword evidence="4" id="KW-1185">Reference proteome</keyword>
<dbReference type="GO" id="GO:0005654">
    <property type="term" value="C:nucleoplasm"/>
    <property type="evidence" value="ECO:0007669"/>
    <property type="project" value="TreeGrafter"/>
</dbReference>
<evidence type="ECO:0000313" key="4">
    <source>
        <dbReference type="Proteomes" id="UP000828390"/>
    </source>
</evidence>
<feature type="compositionally biased region" description="Basic and acidic residues" evidence="1">
    <location>
        <begin position="313"/>
        <end position="328"/>
    </location>
</feature>
<feature type="domain" description="Macro" evidence="2">
    <location>
        <begin position="74"/>
        <end position="252"/>
    </location>
</feature>
<dbReference type="GO" id="GO:0006974">
    <property type="term" value="P:DNA damage response"/>
    <property type="evidence" value="ECO:0007669"/>
    <property type="project" value="TreeGrafter"/>
</dbReference>
<gene>
    <name evidence="3" type="ORF">DPMN_090296</name>
</gene>
<dbReference type="AlphaFoldDB" id="A0A9D4KXZ7"/>
<feature type="compositionally biased region" description="Basic and acidic residues" evidence="1">
    <location>
        <begin position="336"/>
        <end position="351"/>
    </location>
</feature>
<dbReference type="GO" id="GO:0042278">
    <property type="term" value="P:purine nucleoside metabolic process"/>
    <property type="evidence" value="ECO:0007669"/>
    <property type="project" value="TreeGrafter"/>
</dbReference>
<organism evidence="3 4">
    <name type="scientific">Dreissena polymorpha</name>
    <name type="common">Zebra mussel</name>
    <name type="synonym">Mytilus polymorpha</name>
    <dbReference type="NCBI Taxonomy" id="45954"/>
    <lineage>
        <taxon>Eukaryota</taxon>
        <taxon>Metazoa</taxon>
        <taxon>Spiralia</taxon>
        <taxon>Lophotrochozoa</taxon>
        <taxon>Mollusca</taxon>
        <taxon>Bivalvia</taxon>
        <taxon>Autobranchia</taxon>
        <taxon>Heteroconchia</taxon>
        <taxon>Euheterodonta</taxon>
        <taxon>Imparidentia</taxon>
        <taxon>Neoheterodontei</taxon>
        <taxon>Myida</taxon>
        <taxon>Dreissenoidea</taxon>
        <taxon>Dreissenidae</taxon>
        <taxon>Dreissena</taxon>
    </lineage>
</organism>
<feature type="compositionally biased region" description="Basic residues" evidence="1">
    <location>
        <begin position="1"/>
        <end position="12"/>
    </location>
</feature>
<feature type="region of interest" description="Disordered" evidence="1">
    <location>
        <begin position="1"/>
        <end position="20"/>
    </location>
</feature>
<name>A0A9D4KXZ7_DREPO</name>
<feature type="compositionally biased region" description="Polar residues" evidence="1">
    <location>
        <begin position="352"/>
        <end position="378"/>
    </location>
</feature>
<evidence type="ECO:0000256" key="1">
    <source>
        <dbReference type="SAM" id="MobiDB-lite"/>
    </source>
</evidence>